<evidence type="ECO:0000313" key="1">
    <source>
        <dbReference type="EMBL" id="GFU39794.1"/>
    </source>
</evidence>
<protein>
    <submittedName>
        <fullName evidence="1">Uncharacterized protein</fullName>
    </submittedName>
</protein>
<keyword evidence="2" id="KW-1185">Reference proteome</keyword>
<comment type="caution">
    <text evidence="1">The sequence shown here is derived from an EMBL/GenBank/DDBJ whole genome shotgun (WGS) entry which is preliminary data.</text>
</comment>
<dbReference type="AlphaFoldDB" id="A0A8X6QQS8"/>
<evidence type="ECO:0000313" key="2">
    <source>
        <dbReference type="Proteomes" id="UP000887013"/>
    </source>
</evidence>
<dbReference type="Proteomes" id="UP000887013">
    <property type="component" value="Unassembled WGS sequence"/>
</dbReference>
<gene>
    <name evidence="1" type="ORF">NPIL_451</name>
</gene>
<dbReference type="EMBL" id="BMAW01084682">
    <property type="protein sequence ID" value="GFU39794.1"/>
    <property type="molecule type" value="Genomic_DNA"/>
</dbReference>
<organism evidence="1 2">
    <name type="scientific">Nephila pilipes</name>
    <name type="common">Giant wood spider</name>
    <name type="synonym">Nephila maculata</name>
    <dbReference type="NCBI Taxonomy" id="299642"/>
    <lineage>
        <taxon>Eukaryota</taxon>
        <taxon>Metazoa</taxon>
        <taxon>Ecdysozoa</taxon>
        <taxon>Arthropoda</taxon>
        <taxon>Chelicerata</taxon>
        <taxon>Arachnida</taxon>
        <taxon>Araneae</taxon>
        <taxon>Araneomorphae</taxon>
        <taxon>Entelegynae</taxon>
        <taxon>Araneoidea</taxon>
        <taxon>Nephilidae</taxon>
        <taxon>Nephila</taxon>
    </lineage>
</organism>
<reference evidence="1" key="1">
    <citation type="submission" date="2020-08" db="EMBL/GenBank/DDBJ databases">
        <title>Multicomponent nature underlies the extraordinary mechanical properties of spider dragline silk.</title>
        <authorList>
            <person name="Kono N."/>
            <person name="Nakamura H."/>
            <person name="Mori M."/>
            <person name="Yoshida Y."/>
            <person name="Ohtoshi R."/>
            <person name="Malay A.D."/>
            <person name="Moran D.A.P."/>
            <person name="Tomita M."/>
            <person name="Numata K."/>
            <person name="Arakawa K."/>
        </authorList>
    </citation>
    <scope>NUCLEOTIDE SEQUENCE</scope>
</reference>
<name>A0A8X6QQS8_NEPPI</name>
<proteinExistence type="predicted"/>
<accession>A0A8X6QQS8</accession>
<sequence length="79" mass="8813">MLGPQMPRDKQLMWMLRPIAAPSPSVNLEAIIAPPLHSAPRSPMGNLRSLPTYRVCSLVGYAFRGESTLLREYYSIANL</sequence>